<comment type="caution">
    <text evidence="3">The sequence shown here is derived from an EMBL/GenBank/DDBJ whole genome shotgun (WGS) entry which is preliminary data.</text>
</comment>
<dbReference type="AlphaFoldDB" id="A0A7C2JYQ8"/>
<reference evidence="3" key="1">
    <citation type="journal article" date="2020" name="mSystems">
        <title>Genome- and Community-Level Interaction Insights into Carbon Utilization and Element Cycling Functions of Hydrothermarchaeota in Hydrothermal Sediment.</title>
        <authorList>
            <person name="Zhou Z."/>
            <person name="Liu Y."/>
            <person name="Xu W."/>
            <person name="Pan J."/>
            <person name="Luo Z.H."/>
            <person name="Li M."/>
        </authorList>
    </citation>
    <scope>NUCLEOTIDE SEQUENCE [LARGE SCALE GENOMIC DNA]</scope>
    <source>
        <strain evidence="3">SpSt-339</strain>
    </source>
</reference>
<keyword evidence="2" id="KW-1133">Transmembrane helix</keyword>
<evidence type="ECO:0000256" key="1">
    <source>
        <dbReference type="SAM" id="MobiDB-lite"/>
    </source>
</evidence>
<feature type="transmembrane region" description="Helical" evidence="2">
    <location>
        <begin position="359"/>
        <end position="377"/>
    </location>
</feature>
<feature type="region of interest" description="Disordered" evidence="1">
    <location>
        <begin position="328"/>
        <end position="347"/>
    </location>
</feature>
<protein>
    <submittedName>
        <fullName evidence="3">Uncharacterized protein</fullName>
    </submittedName>
</protein>
<sequence>MVRTSLLAAACLLVSGTLPDRISAQVPEFNVVRGGYLESVAGLQSFDCQFRIERTFSEPESRNNDGVFAAMDVRLLQQGEQQARQIDYYNNRGELLTRAWTGFDGRRFASWEDAAGSLEDKRHLPFGYVKQQPINSLWTLESIDCLLGMNLSTGKLSLKQLFEQPEGRVVGWRNIAGQRCVEVAFPELPIFPDRPQVHRMQVTAWHDPAMGYLPRQIVVRSGDKADKGTFPVWTYRTEDFREVADDAGTMHRFPSRGVLESDLGVARITVTTVRINERLPTESFAPKFPDLTLVREQIPGQADREYVVGDKLLRERLEQQIRERELAAAAERHTAKSPSELVAPPSARPGDFRTAAWKWWPVAIAVALVALAIAFVMKRKQAGNR</sequence>
<keyword evidence="2" id="KW-0472">Membrane</keyword>
<accession>A0A7C2JYQ8</accession>
<evidence type="ECO:0000313" key="3">
    <source>
        <dbReference type="EMBL" id="HEN14639.1"/>
    </source>
</evidence>
<proteinExistence type="predicted"/>
<evidence type="ECO:0000256" key="2">
    <source>
        <dbReference type="SAM" id="Phobius"/>
    </source>
</evidence>
<organism evidence="3">
    <name type="scientific">Schlesneria paludicola</name>
    <dbReference type="NCBI Taxonomy" id="360056"/>
    <lineage>
        <taxon>Bacteria</taxon>
        <taxon>Pseudomonadati</taxon>
        <taxon>Planctomycetota</taxon>
        <taxon>Planctomycetia</taxon>
        <taxon>Planctomycetales</taxon>
        <taxon>Planctomycetaceae</taxon>
        <taxon>Schlesneria</taxon>
    </lineage>
</organism>
<gene>
    <name evidence="3" type="ORF">ENQ76_04115</name>
</gene>
<name>A0A7C2JYQ8_9PLAN</name>
<dbReference type="EMBL" id="DSOK01000124">
    <property type="protein sequence ID" value="HEN14639.1"/>
    <property type="molecule type" value="Genomic_DNA"/>
</dbReference>
<keyword evidence="2" id="KW-0812">Transmembrane</keyword>